<evidence type="ECO:0000256" key="9">
    <source>
        <dbReference type="ARBA" id="ARBA00022840"/>
    </source>
</evidence>
<gene>
    <name evidence="20" type="ORF">GNY06_05920</name>
</gene>
<reference evidence="20 21" key="1">
    <citation type="submission" date="2019-11" db="EMBL/GenBank/DDBJ databases">
        <title>Characterization of Elizabethkingia argenteiflava sp. nov., isolated from inner surface of Soybean Pods.</title>
        <authorList>
            <person name="Mo S."/>
        </authorList>
    </citation>
    <scope>NUCLEOTIDE SEQUENCE [LARGE SCALE GENOMIC DNA]</scope>
    <source>
        <strain evidence="20 21">YB22</strain>
    </source>
</reference>
<keyword evidence="13" id="KW-0594">Phospholipid biosynthesis</keyword>
<feature type="binding site" evidence="17">
    <location>
        <position position="12"/>
    </location>
    <ligand>
        <name>ATP</name>
        <dbReference type="ChEBI" id="CHEBI:30616"/>
    </ligand>
</feature>
<dbReference type="CDD" id="cd14263">
    <property type="entry name" value="DAGK_IM_like"/>
    <property type="match status" value="1"/>
</dbReference>
<keyword evidence="8 20" id="KW-0418">Kinase</keyword>
<dbReference type="Gene3D" id="1.10.287.3610">
    <property type="match status" value="1"/>
</dbReference>
<sequence length="122" mass="13757">MRKPPLYKSIGYALRGILFLLKNERNFQIECLGFFINLLLISLLSLERWEAILILLISCVVLAVEAINTCIEKLCDFVHPEYNFHIGIIKNISAAAVVISVLAAILTAIYVYIPHIISRVSL</sequence>
<keyword evidence="7 17" id="KW-0547">Nucleotide-binding</keyword>
<evidence type="ECO:0000256" key="1">
    <source>
        <dbReference type="ARBA" id="ARBA00004651"/>
    </source>
</evidence>
<keyword evidence="9 17" id="KW-0067">ATP-binding</keyword>
<evidence type="ECO:0000256" key="17">
    <source>
        <dbReference type="PIRSR" id="PIRSR600829-3"/>
    </source>
</evidence>
<keyword evidence="21" id="KW-1185">Reference proteome</keyword>
<evidence type="ECO:0000256" key="6">
    <source>
        <dbReference type="ARBA" id="ARBA00022692"/>
    </source>
</evidence>
<keyword evidence="18" id="KW-0479">Metal-binding</keyword>
<evidence type="ECO:0000256" key="8">
    <source>
        <dbReference type="ARBA" id="ARBA00022777"/>
    </source>
</evidence>
<keyword evidence="3" id="KW-1003">Cell membrane</keyword>
<keyword evidence="18" id="KW-0460">Magnesium</keyword>
<evidence type="ECO:0000256" key="7">
    <source>
        <dbReference type="ARBA" id="ARBA00022741"/>
    </source>
</evidence>
<comment type="caution">
    <text evidence="20">The sequence shown here is derived from an EMBL/GenBank/DDBJ whole genome shotgun (WGS) entry which is preliminary data.</text>
</comment>
<feature type="binding site" evidence="17">
    <location>
        <position position="72"/>
    </location>
    <ligand>
        <name>ATP</name>
        <dbReference type="ChEBI" id="CHEBI:30616"/>
    </ligand>
</feature>
<feature type="transmembrane region" description="Helical" evidence="19">
    <location>
        <begin position="52"/>
        <end position="71"/>
    </location>
</feature>
<dbReference type="GO" id="GO:0005886">
    <property type="term" value="C:plasma membrane"/>
    <property type="evidence" value="ECO:0007669"/>
    <property type="project" value="UniProtKB-SubCell"/>
</dbReference>
<evidence type="ECO:0000256" key="18">
    <source>
        <dbReference type="PIRSR" id="PIRSR600829-4"/>
    </source>
</evidence>
<keyword evidence="14" id="KW-1208">Phospholipid metabolism</keyword>
<keyword evidence="5" id="KW-0808">Transferase</keyword>
<evidence type="ECO:0000313" key="20">
    <source>
        <dbReference type="EMBL" id="NAW50929.1"/>
    </source>
</evidence>
<feature type="active site" description="Proton acceptor" evidence="15">
    <location>
        <position position="65"/>
    </location>
</feature>
<dbReference type="PANTHER" id="PTHR34299">
    <property type="entry name" value="DIACYLGLYCEROL KINASE"/>
    <property type="match status" value="1"/>
</dbReference>
<proteinExistence type="inferred from homology"/>
<keyword evidence="10 19" id="KW-1133">Transmembrane helix</keyword>
<evidence type="ECO:0000256" key="12">
    <source>
        <dbReference type="ARBA" id="ARBA00023136"/>
    </source>
</evidence>
<keyword evidence="12 19" id="KW-0472">Membrane</keyword>
<dbReference type="EMBL" id="JAAABJ010000480">
    <property type="protein sequence ID" value="NAW50929.1"/>
    <property type="molecule type" value="Genomic_DNA"/>
</dbReference>
<comment type="subcellular location">
    <subcellularLocation>
        <location evidence="1">Cell membrane</location>
        <topology evidence="1">Multi-pass membrane protein</topology>
    </subcellularLocation>
</comment>
<dbReference type="GO" id="GO:0016301">
    <property type="term" value="F:kinase activity"/>
    <property type="evidence" value="ECO:0007669"/>
    <property type="project" value="UniProtKB-KW"/>
</dbReference>
<protein>
    <submittedName>
        <fullName evidence="20">Diacylglycerol kinase family protein</fullName>
    </submittedName>
</protein>
<evidence type="ECO:0000313" key="21">
    <source>
        <dbReference type="Proteomes" id="UP000553459"/>
    </source>
</evidence>
<feature type="binding site" evidence="16">
    <location>
        <position position="65"/>
    </location>
    <ligand>
        <name>substrate</name>
    </ligand>
</feature>
<evidence type="ECO:0000256" key="11">
    <source>
        <dbReference type="ARBA" id="ARBA00023098"/>
    </source>
</evidence>
<evidence type="ECO:0000256" key="3">
    <source>
        <dbReference type="ARBA" id="ARBA00022475"/>
    </source>
</evidence>
<comment type="similarity">
    <text evidence="2">Belongs to the bacterial diacylglycerol kinase family.</text>
</comment>
<evidence type="ECO:0000256" key="16">
    <source>
        <dbReference type="PIRSR" id="PIRSR600829-2"/>
    </source>
</evidence>
<evidence type="ECO:0000256" key="5">
    <source>
        <dbReference type="ARBA" id="ARBA00022679"/>
    </source>
</evidence>
<keyword evidence="4" id="KW-0444">Lipid biosynthesis</keyword>
<dbReference type="GO" id="GO:0008654">
    <property type="term" value="P:phospholipid biosynthetic process"/>
    <property type="evidence" value="ECO:0007669"/>
    <property type="project" value="UniProtKB-KW"/>
</dbReference>
<evidence type="ECO:0000256" key="10">
    <source>
        <dbReference type="ARBA" id="ARBA00022989"/>
    </source>
</evidence>
<organism evidence="20 21">
    <name type="scientific">Elizabethkingia argenteiflava</name>
    <dbReference type="NCBI Taxonomy" id="2681556"/>
    <lineage>
        <taxon>Bacteria</taxon>
        <taxon>Pseudomonadati</taxon>
        <taxon>Bacteroidota</taxon>
        <taxon>Flavobacteriia</taxon>
        <taxon>Flavobacteriales</taxon>
        <taxon>Weeksellaceae</taxon>
        <taxon>Elizabethkingia</taxon>
    </lineage>
</organism>
<dbReference type="PANTHER" id="PTHR34299:SF1">
    <property type="entry name" value="DIACYLGLYCEROL KINASE"/>
    <property type="match status" value="1"/>
</dbReference>
<feature type="binding site" evidence="18">
    <location>
        <position position="72"/>
    </location>
    <ligand>
        <name>a divalent metal cation</name>
        <dbReference type="ChEBI" id="CHEBI:60240"/>
    </ligand>
</feature>
<dbReference type="GO" id="GO:0005524">
    <property type="term" value="F:ATP binding"/>
    <property type="evidence" value="ECO:0007669"/>
    <property type="project" value="UniProtKB-KW"/>
</dbReference>
<evidence type="ECO:0000256" key="2">
    <source>
        <dbReference type="ARBA" id="ARBA00005967"/>
    </source>
</evidence>
<dbReference type="Pfam" id="PF01219">
    <property type="entry name" value="DAGK_prokar"/>
    <property type="match status" value="1"/>
</dbReference>
<name>A0A845PRN2_9FLAO</name>
<evidence type="ECO:0000256" key="15">
    <source>
        <dbReference type="PIRSR" id="PIRSR600829-1"/>
    </source>
</evidence>
<dbReference type="InterPro" id="IPR000829">
    <property type="entry name" value="DAGK"/>
</dbReference>
<dbReference type="Proteomes" id="UP000553459">
    <property type="component" value="Unassembled WGS sequence"/>
</dbReference>
<dbReference type="InterPro" id="IPR036945">
    <property type="entry name" value="DAGK_sf"/>
</dbReference>
<keyword evidence="6 19" id="KW-0812">Transmembrane</keyword>
<dbReference type="RefSeq" id="WP_166519222.1">
    <property type="nucleotide sequence ID" value="NZ_JAAABJ010000480.1"/>
</dbReference>
<keyword evidence="11" id="KW-0443">Lipid metabolism</keyword>
<dbReference type="GO" id="GO:0046872">
    <property type="term" value="F:metal ion binding"/>
    <property type="evidence" value="ECO:0007669"/>
    <property type="project" value="UniProtKB-KW"/>
</dbReference>
<evidence type="ECO:0000256" key="4">
    <source>
        <dbReference type="ARBA" id="ARBA00022516"/>
    </source>
</evidence>
<evidence type="ECO:0000256" key="14">
    <source>
        <dbReference type="ARBA" id="ARBA00023264"/>
    </source>
</evidence>
<comment type="cofactor">
    <cofactor evidence="18">
        <name>Mg(2+)</name>
        <dbReference type="ChEBI" id="CHEBI:18420"/>
    </cofactor>
    <text evidence="18">Mn(2+), Zn(2+), Cd(2+) and Co(2+) support activity to lesser extents.</text>
</comment>
<feature type="binding site" evidence="17">
    <location>
        <position position="24"/>
    </location>
    <ligand>
        <name>ATP</name>
        <dbReference type="ChEBI" id="CHEBI:30616"/>
    </ligand>
</feature>
<feature type="binding site" evidence="18">
    <location>
        <position position="24"/>
    </location>
    <ligand>
        <name>a divalent metal cation</name>
        <dbReference type="ChEBI" id="CHEBI:60240"/>
    </ligand>
</feature>
<evidence type="ECO:0000256" key="19">
    <source>
        <dbReference type="SAM" id="Phobius"/>
    </source>
</evidence>
<dbReference type="AlphaFoldDB" id="A0A845PRN2"/>
<accession>A0A845PRN2</accession>
<evidence type="ECO:0000256" key="13">
    <source>
        <dbReference type="ARBA" id="ARBA00023209"/>
    </source>
</evidence>
<feature type="transmembrane region" description="Helical" evidence="19">
    <location>
        <begin position="92"/>
        <end position="113"/>
    </location>
</feature>